<organism evidence="3 4">
    <name type="scientific">Agaricicola taiwanensis</name>
    <dbReference type="NCBI Taxonomy" id="591372"/>
    <lineage>
        <taxon>Bacteria</taxon>
        <taxon>Pseudomonadati</taxon>
        <taxon>Pseudomonadota</taxon>
        <taxon>Alphaproteobacteria</taxon>
        <taxon>Rhodobacterales</taxon>
        <taxon>Paracoccaceae</taxon>
        <taxon>Agaricicola</taxon>
    </lineage>
</organism>
<name>A0A8J2YGC8_9RHOB</name>
<dbReference type="Gene3D" id="3.40.50.12230">
    <property type="match status" value="1"/>
</dbReference>
<dbReference type="GO" id="GO:0005829">
    <property type="term" value="C:cytosol"/>
    <property type="evidence" value="ECO:0007669"/>
    <property type="project" value="TreeGrafter"/>
</dbReference>
<dbReference type="InterPro" id="IPR002376">
    <property type="entry name" value="Formyl_transf_N"/>
</dbReference>
<dbReference type="Pfam" id="PF00551">
    <property type="entry name" value="Formyl_trans_N"/>
    <property type="match status" value="1"/>
</dbReference>
<dbReference type="SUPFAM" id="SSF53328">
    <property type="entry name" value="Formyltransferase"/>
    <property type="match status" value="1"/>
</dbReference>
<dbReference type="Proteomes" id="UP000602745">
    <property type="component" value="Unassembled WGS sequence"/>
</dbReference>
<accession>A0A8J2YGC8</accession>
<dbReference type="RefSeq" id="WP_188408639.1">
    <property type="nucleotide sequence ID" value="NZ_BMCP01000001.1"/>
</dbReference>
<keyword evidence="4" id="KW-1185">Reference proteome</keyword>
<evidence type="ECO:0008006" key="5">
    <source>
        <dbReference type="Google" id="ProtNLM"/>
    </source>
</evidence>
<dbReference type="AlphaFoldDB" id="A0A8J2YGC8"/>
<reference evidence="3" key="2">
    <citation type="submission" date="2020-09" db="EMBL/GenBank/DDBJ databases">
        <authorList>
            <person name="Sun Q."/>
            <person name="Sedlacek I."/>
        </authorList>
    </citation>
    <scope>NUCLEOTIDE SEQUENCE</scope>
    <source>
        <strain evidence="3">CCM 7684</strain>
    </source>
</reference>
<reference evidence="3" key="1">
    <citation type="journal article" date="2014" name="Int. J. Syst. Evol. Microbiol.">
        <title>Complete genome sequence of Corynebacterium casei LMG S-19264T (=DSM 44701T), isolated from a smear-ripened cheese.</title>
        <authorList>
            <consortium name="US DOE Joint Genome Institute (JGI-PGF)"/>
            <person name="Walter F."/>
            <person name="Albersmeier A."/>
            <person name="Kalinowski J."/>
            <person name="Ruckert C."/>
        </authorList>
    </citation>
    <scope>NUCLEOTIDE SEQUENCE</scope>
    <source>
        <strain evidence="3">CCM 7684</strain>
    </source>
</reference>
<dbReference type="PANTHER" id="PTHR11138">
    <property type="entry name" value="METHIONYL-TRNA FORMYLTRANSFERASE"/>
    <property type="match status" value="1"/>
</dbReference>
<proteinExistence type="predicted"/>
<dbReference type="GO" id="GO:0004479">
    <property type="term" value="F:methionyl-tRNA formyltransferase activity"/>
    <property type="evidence" value="ECO:0007669"/>
    <property type="project" value="TreeGrafter"/>
</dbReference>
<dbReference type="InterPro" id="IPR011034">
    <property type="entry name" value="Formyl_transferase-like_C_sf"/>
</dbReference>
<evidence type="ECO:0000313" key="4">
    <source>
        <dbReference type="Proteomes" id="UP000602745"/>
    </source>
</evidence>
<dbReference type="Pfam" id="PF02911">
    <property type="entry name" value="Formyl_trans_C"/>
    <property type="match status" value="1"/>
</dbReference>
<dbReference type="PANTHER" id="PTHR11138:SF5">
    <property type="entry name" value="METHIONYL-TRNA FORMYLTRANSFERASE, MITOCHONDRIAL"/>
    <property type="match status" value="1"/>
</dbReference>
<protein>
    <recommendedName>
        <fullName evidence="5">Methionyl-tRNA formyltransferase</fullName>
    </recommendedName>
</protein>
<gene>
    <name evidence="3" type="ORF">GCM10007276_10800</name>
</gene>
<comment type="caution">
    <text evidence="3">The sequence shown here is derived from an EMBL/GenBank/DDBJ whole genome shotgun (WGS) entry which is preliminary data.</text>
</comment>
<dbReference type="InterPro" id="IPR005793">
    <property type="entry name" value="Formyl_trans_C"/>
</dbReference>
<feature type="domain" description="Formyl transferase N-terminal" evidence="1">
    <location>
        <begin position="93"/>
        <end position="156"/>
    </location>
</feature>
<evidence type="ECO:0000259" key="1">
    <source>
        <dbReference type="Pfam" id="PF00551"/>
    </source>
</evidence>
<evidence type="ECO:0000313" key="3">
    <source>
        <dbReference type="EMBL" id="GGE35139.1"/>
    </source>
</evidence>
<dbReference type="SUPFAM" id="SSF50486">
    <property type="entry name" value="FMT C-terminal domain-like"/>
    <property type="match status" value="1"/>
</dbReference>
<dbReference type="EMBL" id="BMCP01000001">
    <property type="protein sequence ID" value="GGE35139.1"/>
    <property type="molecule type" value="Genomic_DNA"/>
</dbReference>
<sequence length="333" mass="37598">MTSDPFRQAFIFGTGELALSTARFCASRGLTCHVFIGPRQTSLTDANQTSYVDLLSDYTKDIVVTDILSDQYDRIRQTLIGRSFAFSFGSPFLIKKVLLDIFDQEFYNMHNTSLPEWRGGASYSWMILSGARKGATTIHRIDEGIDTGSIVAQSAYDFPLDCRLPRDYADHARRQAEPVLLKFLDDLLSGRPVLDQPQDESRATYFPRLHTETQSYIDWRWSGENIETFIRAFSHPYDGARTLSSGQIARIFDCRFESGEKSHPFANGIIIRSCGDEFVVCVSDGILRIQKQDCVCDKPLAVGDRFYTPDGYLEQALLSRPIYNPSGLKWTGA</sequence>
<feature type="domain" description="Formyl transferase C-terminal" evidence="2">
    <location>
        <begin position="213"/>
        <end position="292"/>
    </location>
</feature>
<dbReference type="InterPro" id="IPR036477">
    <property type="entry name" value="Formyl_transf_N_sf"/>
</dbReference>
<evidence type="ECO:0000259" key="2">
    <source>
        <dbReference type="Pfam" id="PF02911"/>
    </source>
</evidence>